<evidence type="ECO:0000313" key="2">
    <source>
        <dbReference type="Proteomes" id="UP000034164"/>
    </source>
</evidence>
<dbReference type="Proteomes" id="UP000034164">
    <property type="component" value="Unassembled WGS sequence"/>
</dbReference>
<dbReference type="VEuPathDB" id="FungiDB:EMCG_09212"/>
<name>A0A0G2J3D6_9EURO</name>
<dbReference type="OrthoDB" id="4188803at2759"/>
<dbReference type="EMBL" id="LCZI01000729">
    <property type="protein sequence ID" value="KKZ64894.1"/>
    <property type="molecule type" value="Genomic_DNA"/>
</dbReference>
<gene>
    <name evidence="1" type="ORF">EMCG_09212</name>
</gene>
<evidence type="ECO:0000313" key="1">
    <source>
        <dbReference type="EMBL" id="KKZ64894.1"/>
    </source>
</evidence>
<dbReference type="AlphaFoldDB" id="A0A0G2J3D6"/>
<proteinExistence type="predicted"/>
<organism evidence="1 2">
    <name type="scientific">[Emmonsia] crescens</name>
    <dbReference type="NCBI Taxonomy" id="73230"/>
    <lineage>
        <taxon>Eukaryota</taxon>
        <taxon>Fungi</taxon>
        <taxon>Dikarya</taxon>
        <taxon>Ascomycota</taxon>
        <taxon>Pezizomycotina</taxon>
        <taxon>Eurotiomycetes</taxon>
        <taxon>Eurotiomycetidae</taxon>
        <taxon>Onygenales</taxon>
        <taxon>Ajellomycetaceae</taxon>
        <taxon>Emergomyces</taxon>
    </lineage>
</organism>
<comment type="caution">
    <text evidence="1">The sequence shown here is derived from an EMBL/GenBank/DDBJ whole genome shotgun (WGS) entry which is preliminary data.</text>
</comment>
<accession>A0A0G2J3D6</accession>
<sequence>MHAALLSADDVTIQFACKEYAKERWNRDEFMDNAAIKLLTGMLAPLYMWRGGRMEPELRMGLLQWNAEHSISWLFSIRPQWQPSPNAQREQKIMSDVNEHIRELDDVRTALAARVTGAFAPLLGGDSNSGVATQMRLVLLKLADAYEDNFQMERHSSR</sequence>
<reference evidence="2" key="1">
    <citation type="journal article" date="2015" name="PLoS Genet.">
        <title>The dynamic genome and transcriptome of the human fungal pathogen Blastomyces and close relative Emmonsia.</title>
        <authorList>
            <person name="Munoz J.F."/>
            <person name="Gauthier G.M."/>
            <person name="Desjardins C.A."/>
            <person name="Gallo J.E."/>
            <person name="Holder J."/>
            <person name="Sullivan T.D."/>
            <person name="Marty A.J."/>
            <person name="Carmen J.C."/>
            <person name="Chen Z."/>
            <person name="Ding L."/>
            <person name="Gujja S."/>
            <person name="Magrini V."/>
            <person name="Misas E."/>
            <person name="Mitreva M."/>
            <person name="Priest M."/>
            <person name="Saif S."/>
            <person name="Whiston E.A."/>
            <person name="Young S."/>
            <person name="Zeng Q."/>
            <person name="Goldman W.E."/>
            <person name="Mardis E.R."/>
            <person name="Taylor J.W."/>
            <person name="McEwen J.G."/>
            <person name="Clay O.K."/>
            <person name="Klein B.S."/>
            <person name="Cuomo C.A."/>
        </authorList>
    </citation>
    <scope>NUCLEOTIDE SEQUENCE [LARGE SCALE GENOMIC DNA]</scope>
    <source>
        <strain evidence="2">UAMH 3008</strain>
    </source>
</reference>
<protein>
    <submittedName>
        <fullName evidence="1">Uncharacterized protein</fullName>
    </submittedName>
</protein>